<dbReference type="RefSeq" id="WP_024037877.1">
    <property type="nucleotide sequence ID" value="NZ_CACRUE010000006.1"/>
</dbReference>
<name>A0A6N2Z4N9_9FIRM</name>
<dbReference type="AlphaFoldDB" id="A0A6N2Z4N9"/>
<dbReference type="Pfam" id="PF02541">
    <property type="entry name" value="Ppx-GppA"/>
    <property type="match status" value="1"/>
</dbReference>
<dbReference type="InterPro" id="IPR003695">
    <property type="entry name" value="Ppx_GppA_N"/>
</dbReference>
<sequence length="306" mass="35116">MNRVAIIDIGSNSLKLIISDIYDNKFFQISYEKKTKLRLSNYKTRANDITALGIKKLTSSLEEMKKICTLYRCNRIIAVATETLRKSRNGEAIIESLKESLNLDIKIINGKQEAYYGFVSSVNSTNLRDFIQIDIGGSSAEIVLVKDKKLIKSVSLPYGSIPNTNNFNLLNKVSQEDEDKFKKTIFKEFDKYTWIKENKNLPIIGIGGSVRCIEKILRNHAFDDIDILVDYYMISYRNINSLFNIVKKLNLDQKREIKGMSSNRADIFMGCLILIKYLMLYINSDKLSISKFGIREGILFEYAESL</sequence>
<proteinExistence type="inferred from homology"/>
<evidence type="ECO:0000259" key="2">
    <source>
        <dbReference type="Pfam" id="PF02541"/>
    </source>
</evidence>
<organism evidence="3">
    <name type="scientific">Intestinibacter bartlettii</name>
    <dbReference type="NCBI Taxonomy" id="261299"/>
    <lineage>
        <taxon>Bacteria</taxon>
        <taxon>Bacillati</taxon>
        <taxon>Bacillota</taxon>
        <taxon>Clostridia</taxon>
        <taxon>Peptostreptococcales</taxon>
        <taxon>Peptostreptococcaceae</taxon>
        <taxon>Intestinibacter</taxon>
    </lineage>
</organism>
<dbReference type="EMBL" id="CACRUE010000006">
    <property type="protein sequence ID" value="VYT72142.1"/>
    <property type="molecule type" value="Genomic_DNA"/>
</dbReference>
<dbReference type="InterPro" id="IPR050273">
    <property type="entry name" value="GppA/Ppx_hydrolase"/>
</dbReference>
<dbReference type="SUPFAM" id="SSF53067">
    <property type="entry name" value="Actin-like ATPase domain"/>
    <property type="match status" value="2"/>
</dbReference>
<evidence type="ECO:0000256" key="1">
    <source>
        <dbReference type="ARBA" id="ARBA00007125"/>
    </source>
</evidence>
<dbReference type="EC" id="3.6.1.40" evidence="3"/>
<dbReference type="PANTHER" id="PTHR30005">
    <property type="entry name" value="EXOPOLYPHOSPHATASE"/>
    <property type="match status" value="1"/>
</dbReference>
<comment type="similarity">
    <text evidence="1">Belongs to the GppA/Ppx family.</text>
</comment>
<dbReference type="Gene3D" id="3.30.420.150">
    <property type="entry name" value="Exopolyphosphatase. Domain 2"/>
    <property type="match status" value="1"/>
</dbReference>
<dbReference type="Gene3D" id="3.30.420.40">
    <property type="match status" value="1"/>
</dbReference>
<keyword evidence="3" id="KW-0378">Hydrolase</keyword>
<dbReference type="PANTHER" id="PTHR30005:SF0">
    <property type="entry name" value="RETROGRADE REGULATION PROTEIN 2"/>
    <property type="match status" value="1"/>
</dbReference>
<evidence type="ECO:0000313" key="3">
    <source>
        <dbReference type="EMBL" id="VYT72142.1"/>
    </source>
</evidence>
<dbReference type="GO" id="GO:0008894">
    <property type="term" value="F:guanosine-5'-triphosphate,3'-diphosphate diphosphatase activity"/>
    <property type="evidence" value="ECO:0007669"/>
    <property type="project" value="UniProtKB-EC"/>
</dbReference>
<protein>
    <submittedName>
        <fullName evidence="3">Guanosine-5'-triphosphate,3'-diphosphate pyrophosphatase</fullName>
        <ecNumber evidence="3">3.6.1.40</ecNumber>
    </submittedName>
</protein>
<reference evidence="3" key="1">
    <citation type="submission" date="2019-11" db="EMBL/GenBank/DDBJ databases">
        <authorList>
            <person name="Feng L."/>
        </authorList>
    </citation>
    <scope>NUCLEOTIDE SEQUENCE</scope>
    <source>
        <strain evidence="3">IbartlettiiLFYP30</strain>
    </source>
</reference>
<gene>
    <name evidence="3" type="primary">gppA_1</name>
    <name evidence="3" type="ORF">IBLFYP30_01002</name>
</gene>
<dbReference type="CDD" id="cd24052">
    <property type="entry name" value="ASKHA_NBD_HpPPX-GppA-like"/>
    <property type="match status" value="1"/>
</dbReference>
<feature type="domain" description="Ppx/GppA phosphatase N-terminal" evidence="2">
    <location>
        <begin position="18"/>
        <end position="303"/>
    </location>
</feature>
<accession>A0A6N2Z4N9</accession>
<dbReference type="InterPro" id="IPR043129">
    <property type="entry name" value="ATPase_NBD"/>
</dbReference>